<dbReference type="NCBIfam" id="NF003938">
    <property type="entry name" value="PRK05447.1-1"/>
    <property type="match status" value="1"/>
</dbReference>
<comment type="pathway">
    <text evidence="1 9">Isoprenoid biosynthesis; isopentenyl diphosphate biosynthesis via DXP pathway; isopentenyl diphosphate from 1-deoxy-D-xylulose 5-phosphate: step 1/6.</text>
</comment>
<feature type="domain" description="1-deoxy-D-xylulose 5-phosphate reductoisomerase N-terminal" evidence="10">
    <location>
        <begin position="16"/>
        <end position="144"/>
    </location>
</feature>
<accession>A0A1B4V6H9</accession>
<dbReference type="GO" id="GO:0016853">
    <property type="term" value="F:isomerase activity"/>
    <property type="evidence" value="ECO:0007669"/>
    <property type="project" value="UniProtKB-KW"/>
</dbReference>
<feature type="binding site" evidence="9">
    <location>
        <position position="162"/>
    </location>
    <ligand>
        <name>Mn(2+)</name>
        <dbReference type="ChEBI" id="CHEBI:29035"/>
    </ligand>
</feature>
<feature type="binding site" evidence="9">
    <location>
        <position position="235"/>
    </location>
    <ligand>
        <name>1-deoxy-D-xylulose 5-phosphate</name>
        <dbReference type="ChEBI" id="CHEBI:57792"/>
    </ligand>
</feature>
<dbReference type="InterPro" id="IPR013644">
    <property type="entry name" value="DXP_reductoisomerase_C"/>
</dbReference>
<sequence>MTHAASQDQNEGRQGVAILGSTGSIGMSTLDVLARHPDRFAVAALTANAQVDRLYEQCVRFRPRFAAMLDPQAARDLERRLRASGIPTVVSSGLDGLSTVAADRASDIVMAAIVGAAGLIPTLAAVKAGKRVLLANKEPLVMSGRVLMREARAAGAVLLPIDSEHNAIFQCLPAAFRAGEPPAGVRRLFLTCSGGPFRAASAEALARATPEQACAHPNWVMGRKISVDSATLMNKGLEVIEACWLFGVAPSRIEVVIHPQSVIHSMVEYDDGSVLAQLANPDMRIPIAHALAWPSRIQSGAKPIDLVDLARLDFAAPDTTRFPCLRLAYEAGAAGGTTPAILNAANEVAVAAFLEGRIPFIDISRVIETALAQVPGRSDDSLDDVLADDARARVAAERAVAGAGRRVRQGVS</sequence>
<evidence type="ECO:0000313" key="13">
    <source>
        <dbReference type="EMBL" id="BAU48182.1"/>
    </source>
</evidence>
<feature type="binding site" evidence="9">
    <location>
        <position position="25"/>
    </location>
    <ligand>
        <name>NADPH</name>
        <dbReference type="ChEBI" id="CHEBI:57783"/>
    </ligand>
</feature>
<feature type="binding site" evidence="9">
    <location>
        <position position="138"/>
    </location>
    <ligand>
        <name>NADPH</name>
        <dbReference type="ChEBI" id="CHEBI:57783"/>
    </ligand>
</feature>
<dbReference type="SUPFAM" id="SSF69055">
    <property type="entry name" value="1-deoxy-D-xylulose-5-phosphate reductoisomerase, C-terminal domain"/>
    <property type="match status" value="1"/>
</dbReference>
<feature type="binding site" evidence="9">
    <location>
        <position position="234"/>
    </location>
    <ligand>
        <name>1-deoxy-D-xylulose 5-phosphate</name>
        <dbReference type="ChEBI" id="CHEBI:57792"/>
    </ligand>
</feature>
<dbReference type="RefSeq" id="WP_096460723.1">
    <property type="nucleotide sequence ID" value="NZ_AP014936.1"/>
</dbReference>
<comment type="similarity">
    <text evidence="2 9">Belongs to the DXR family.</text>
</comment>
<keyword evidence="3 9" id="KW-0479">Metal-binding</keyword>
<proteinExistence type="inferred from homology"/>
<evidence type="ECO:0000256" key="6">
    <source>
        <dbReference type="ARBA" id="ARBA00023211"/>
    </source>
</evidence>
<dbReference type="NCBIfam" id="NF009114">
    <property type="entry name" value="PRK12464.1"/>
    <property type="match status" value="1"/>
</dbReference>
<name>A0A1B4V6H9_9GAMM</name>
<feature type="binding site" evidence="9">
    <location>
        <position position="24"/>
    </location>
    <ligand>
        <name>NADPH</name>
        <dbReference type="ChEBI" id="CHEBI:57783"/>
    </ligand>
</feature>
<dbReference type="UniPathway" id="UPA00056">
    <property type="reaction ID" value="UER00092"/>
</dbReference>
<evidence type="ECO:0000256" key="3">
    <source>
        <dbReference type="ARBA" id="ARBA00022723"/>
    </source>
</evidence>
<organism evidence="13 14">
    <name type="scientific">Sulfurifustis variabilis</name>
    <dbReference type="NCBI Taxonomy" id="1675686"/>
    <lineage>
        <taxon>Bacteria</taxon>
        <taxon>Pseudomonadati</taxon>
        <taxon>Pseudomonadota</taxon>
        <taxon>Gammaproteobacteria</taxon>
        <taxon>Acidiferrobacterales</taxon>
        <taxon>Acidiferrobacteraceae</taxon>
        <taxon>Sulfurifustis</taxon>
    </lineage>
</organism>
<dbReference type="InterPro" id="IPR003821">
    <property type="entry name" value="DXP_reductoisomerase"/>
</dbReference>
<feature type="binding site" evidence="9">
    <location>
        <position position="229"/>
    </location>
    <ligand>
        <name>1-deoxy-D-xylulose 5-phosphate</name>
        <dbReference type="ChEBI" id="CHEBI:57792"/>
    </ligand>
</feature>
<dbReference type="InterPro" id="IPR013512">
    <property type="entry name" value="DXP_reductoisomerase_N"/>
</dbReference>
<comment type="caution">
    <text evidence="9">Lacks conserved residue(s) required for the propagation of feature annotation.</text>
</comment>
<dbReference type="Pfam" id="PF02670">
    <property type="entry name" value="DXP_reductoisom"/>
    <property type="match status" value="1"/>
</dbReference>
<keyword evidence="13" id="KW-0413">Isomerase</keyword>
<evidence type="ECO:0000256" key="4">
    <source>
        <dbReference type="ARBA" id="ARBA00022857"/>
    </source>
</evidence>
<dbReference type="InterPro" id="IPR036169">
    <property type="entry name" value="DXPR_C_sf"/>
</dbReference>
<gene>
    <name evidence="9" type="primary">dxr</name>
    <name evidence="13" type="ORF">SVA_1622</name>
</gene>
<feature type="domain" description="DXP reductoisomerase C-terminal" evidence="12">
    <location>
        <begin position="278"/>
        <end position="393"/>
    </location>
</feature>
<comment type="catalytic activity">
    <reaction evidence="8">
        <text>2-C-methyl-D-erythritol 4-phosphate + NADP(+) = 1-deoxy-D-xylulose 5-phosphate + NADPH + H(+)</text>
        <dbReference type="Rhea" id="RHEA:13717"/>
        <dbReference type="ChEBI" id="CHEBI:15378"/>
        <dbReference type="ChEBI" id="CHEBI:57783"/>
        <dbReference type="ChEBI" id="CHEBI:57792"/>
        <dbReference type="ChEBI" id="CHEBI:58262"/>
        <dbReference type="ChEBI" id="CHEBI:58349"/>
        <dbReference type="EC" id="1.1.1.267"/>
    </reaction>
    <physiologicalReaction direction="right-to-left" evidence="8">
        <dbReference type="Rhea" id="RHEA:13719"/>
    </physiologicalReaction>
</comment>
<dbReference type="Proteomes" id="UP000218899">
    <property type="component" value="Chromosome"/>
</dbReference>
<feature type="binding site" evidence="9">
    <location>
        <position position="238"/>
    </location>
    <ligand>
        <name>Mn(2+)</name>
        <dbReference type="ChEBI" id="CHEBI:29035"/>
    </ligand>
</feature>
<keyword evidence="4 9" id="KW-0521">NADP</keyword>
<evidence type="ECO:0000256" key="7">
    <source>
        <dbReference type="ARBA" id="ARBA00023229"/>
    </source>
</evidence>
<feature type="binding site" evidence="9">
    <location>
        <position position="216"/>
    </location>
    <ligand>
        <name>1-deoxy-D-xylulose 5-phosphate</name>
        <dbReference type="ChEBI" id="CHEBI:57792"/>
    </ligand>
</feature>
<dbReference type="OrthoDB" id="9806546at2"/>
<keyword evidence="5 9" id="KW-0560">Oxidoreductase</keyword>
<dbReference type="PIRSF" id="PIRSF006205">
    <property type="entry name" value="Dxp_reductismrs"/>
    <property type="match status" value="1"/>
</dbReference>
<evidence type="ECO:0000256" key="9">
    <source>
        <dbReference type="HAMAP-Rule" id="MF_00183"/>
    </source>
</evidence>
<dbReference type="InterPro" id="IPR036291">
    <property type="entry name" value="NAD(P)-bd_dom_sf"/>
</dbReference>
<dbReference type="FunFam" id="3.40.50.720:FF:000045">
    <property type="entry name" value="1-deoxy-D-xylulose 5-phosphate reductoisomerase"/>
    <property type="match status" value="1"/>
</dbReference>
<dbReference type="Gene3D" id="3.40.50.720">
    <property type="entry name" value="NAD(P)-binding Rossmann-like Domain"/>
    <property type="match status" value="1"/>
</dbReference>
<comment type="cofactor">
    <cofactor evidence="9">
        <name>Mg(2+)</name>
        <dbReference type="ChEBI" id="CHEBI:18420"/>
    </cofactor>
    <cofactor evidence="9">
        <name>Mn(2+)</name>
        <dbReference type="ChEBI" id="CHEBI:29035"/>
    </cofactor>
</comment>
<evidence type="ECO:0000313" key="14">
    <source>
        <dbReference type="Proteomes" id="UP000218899"/>
    </source>
</evidence>
<dbReference type="KEGG" id="sva:SVA_1622"/>
<evidence type="ECO:0000256" key="1">
    <source>
        <dbReference type="ARBA" id="ARBA00005094"/>
    </source>
</evidence>
<dbReference type="PANTHER" id="PTHR30525">
    <property type="entry name" value="1-DEOXY-D-XYLULOSE 5-PHOSPHATE REDUCTOISOMERASE"/>
    <property type="match status" value="1"/>
</dbReference>
<keyword evidence="9" id="KW-0460">Magnesium</keyword>
<keyword evidence="7 9" id="KW-0414">Isoprene biosynthesis</keyword>
<protein>
    <recommendedName>
        <fullName evidence="9">1-deoxy-D-xylulose 5-phosphate reductoisomerase</fullName>
        <shortName evidence="9">DXP reductoisomerase</shortName>
        <ecNumber evidence="9">1.1.1.267</ecNumber>
    </recommendedName>
    <alternativeName>
        <fullName evidence="9">1-deoxyxylulose-5-phosphate reductoisomerase</fullName>
    </alternativeName>
    <alternativeName>
        <fullName evidence="9">2-C-methyl-D-erythritol 4-phosphate synthase</fullName>
    </alternativeName>
</protein>
<evidence type="ECO:0000259" key="12">
    <source>
        <dbReference type="Pfam" id="PF13288"/>
    </source>
</evidence>
<reference evidence="13 14" key="1">
    <citation type="submission" date="2015-08" db="EMBL/GenBank/DDBJ databases">
        <title>Complete genome sequence of Sulfurifustis variabilis.</title>
        <authorList>
            <person name="Miura A."/>
            <person name="Kojima H."/>
            <person name="Fukui M."/>
        </authorList>
    </citation>
    <scope>NUCLEOTIDE SEQUENCE [LARGE SCALE GENOMIC DNA]</scope>
    <source>
        <strain evidence="14">skN76</strain>
    </source>
</reference>
<dbReference type="NCBIfam" id="TIGR00243">
    <property type="entry name" value="Dxr"/>
    <property type="match status" value="1"/>
</dbReference>
<evidence type="ECO:0000256" key="8">
    <source>
        <dbReference type="ARBA" id="ARBA00048543"/>
    </source>
</evidence>
<dbReference type="PANTHER" id="PTHR30525:SF0">
    <property type="entry name" value="1-DEOXY-D-XYLULOSE 5-PHOSPHATE REDUCTOISOMERASE, CHLOROPLASTIC"/>
    <property type="match status" value="1"/>
</dbReference>
<dbReference type="GO" id="GO:0030145">
    <property type="term" value="F:manganese ion binding"/>
    <property type="evidence" value="ECO:0007669"/>
    <property type="project" value="TreeGrafter"/>
</dbReference>
<dbReference type="GO" id="GO:0030604">
    <property type="term" value="F:1-deoxy-D-xylulose-5-phosphate reductoisomerase activity"/>
    <property type="evidence" value="ECO:0007669"/>
    <property type="project" value="UniProtKB-UniRule"/>
</dbReference>
<comment type="function">
    <text evidence="9">Catalyzes the NADPH-dependent rearrangement and reduction of 1-deoxy-D-xylulose-5-phosphate (DXP) to 2-C-methyl-D-erythritol 4-phosphate (MEP).</text>
</comment>
<dbReference type="SUPFAM" id="SSF55347">
    <property type="entry name" value="Glyceraldehyde-3-phosphate dehydrogenase-like, C-terminal domain"/>
    <property type="match status" value="1"/>
</dbReference>
<feature type="binding site" evidence="9">
    <location>
        <position position="163"/>
    </location>
    <ligand>
        <name>1-deoxy-D-xylulose 5-phosphate</name>
        <dbReference type="ChEBI" id="CHEBI:57792"/>
    </ligand>
</feature>
<keyword evidence="14" id="KW-1185">Reference proteome</keyword>
<feature type="domain" description="1-deoxy-D-xylulose 5-phosphate reductoisomerase C-terminal" evidence="11">
    <location>
        <begin position="158"/>
        <end position="246"/>
    </location>
</feature>
<evidence type="ECO:0000259" key="11">
    <source>
        <dbReference type="Pfam" id="PF08436"/>
    </source>
</evidence>
<feature type="binding site" evidence="9">
    <location>
        <position position="137"/>
    </location>
    <ligand>
        <name>1-deoxy-D-xylulose 5-phosphate</name>
        <dbReference type="ChEBI" id="CHEBI:57792"/>
    </ligand>
</feature>
<evidence type="ECO:0000256" key="2">
    <source>
        <dbReference type="ARBA" id="ARBA00006825"/>
    </source>
</evidence>
<dbReference type="Pfam" id="PF13288">
    <property type="entry name" value="DXPR_C"/>
    <property type="match status" value="1"/>
</dbReference>
<dbReference type="SUPFAM" id="SSF51735">
    <property type="entry name" value="NAD(P)-binding Rossmann-fold domains"/>
    <property type="match status" value="1"/>
</dbReference>
<dbReference type="AlphaFoldDB" id="A0A1B4V6H9"/>
<dbReference type="Pfam" id="PF08436">
    <property type="entry name" value="DXP_redisom_C"/>
    <property type="match status" value="1"/>
</dbReference>
<dbReference type="GO" id="GO:0051484">
    <property type="term" value="P:isopentenyl diphosphate biosynthetic process, methylerythritol 4-phosphate pathway involved in terpenoid biosynthetic process"/>
    <property type="evidence" value="ECO:0007669"/>
    <property type="project" value="UniProtKB-ARBA"/>
</dbReference>
<dbReference type="EC" id="1.1.1.267" evidence="9"/>
<evidence type="ECO:0000259" key="10">
    <source>
        <dbReference type="Pfam" id="PF02670"/>
    </source>
</evidence>
<dbReference type="HAMAP" id="MF_00183">
    <property type="entry name" value="DXP_reductoisom"/>
    <property type="match status" value="1"/>
</dbReference>
<dbReference type="Gene3D" id="1.10.1740.10">
    <property type="match status" value="1"/>
</dbReference>
<feature type="binding site" evidence="9">
    <location>
        <position position="164"/>
    </location>
    <ligand>
        <name>Mn(2+)</name>
        <dbReference type="ChEBI" id="CHEBI:29035"/>
    </ligand>
</feature>
<feature type="binding site" evidence="9">
    <location>
        <position position="164"/>
    </location>
    <ligand>
        <name>1-deoxy-D-xylulose 5-phosphate</name>
        <dbReference type="ChEBI" id="CHEBI:57792"/>
    </ligand>
</feature>
<feature type="binding site" evidence="9">
    <location>
        <position position="23"/>
    </location>
    <ligand>
        <name>NADPH</name>
        <dbReference type="ChEBI" id="CHEBI:57783"/>
    </ligand>
</feature>
<evidence type="ECO:0000256" key="5">
    <source>
        <dbReference type="ARBA" id="ARBA00023002"/>
    </source>
</evidence>
<dbReference type="GO" id="GO:0070402">
    <property type="term" value="F:NADPH binding"/>
    <property type="evidence" value="ECO:0007669"/>
    <property type="project" value="InterPro"/>
</dbReference>
<dbReference type="InterPro" id="IPR026877">
    <property type="entry name" value="DXPR_C"/>
</dbReference>
<feature type="binding site" evidence="9">
    <location>
        <position position="238"/>
    </location>
    <ligand>
        <name>1-deoxy-D-xylulose 5-phosphate</name>
        <dbReference type="ChEBI" id="CHEBI:57792"/>
    </ligand>
</feature>
<feature type="binding site" evidence="9">
    <location>
        <position position="222"/>
    </location>
    <ligand>
        <name>NADPH</name>
        <dbReference type="ChEBI" id="CHEBI:57783"/>
    </ligand>
</feature>
<dbReference type="EMBL" id="AP014936">
    <property type="protein sequence ID" value="BAU48182.1"/>
    <property type="molecule type" value="Genomic_DNA"/>
</dbReference>
<feature type="binding site" evidence="9">
    <location>
        <position position="136"/>
    </location>
    <ligand>
        <name>NADPH</name>
        <dbReference type="ChEBI" id="CHEBI:57783"/>
    </ligand>
</feature>
<feature type="binding site" evidence="9">
    <location>
        <position position="22"/>
    </location>
    <ligand>
        <name>NADPH</name>
        <dbReference type="ChEBI" id="CHEBI:57783"/>
    </ligand>
</feature>
<keyword evidence="6 9" id="KW-0464">Manganese</keyword>
<feature type="binding site" evidence="9">
    <location>
        <position position="193"/>
    </location>
    <ligand>
        <name>1-deoxy-D-xylulose 5-phosphate</name>
        <dbReference type="ChEBI" id="CHEBI:57792"/>
    </ligand>
</feature>